<evidence type="ECO:0000256" key="5">
    <source>
        <dbReference type="ARBA" id="ARBA00022989"/>
    </source>
</evidence>
<keyword evidence="4" id="KW-0653">Protein transport</keyword>
<dbReference type="InterPro" id="IPR018939">
    <property type="entry name" value="Autophagy-rel_prot_27"/>
</dbReference>
<dbReference type="InterPro" id="IPR009011">
    <property type="entry name" value="Man6P_isomerase_rcpt-bd_dom_sf"/>
</dbReference>
<dbReference type="AlphaFoldDB" id="A0A137P8F7"/>
<keyword evidence="6 8" id="KW-0472">Membrane</keyword>
<evidence type="ECO:0000256" key="8">
    <source>
        <dbReference type="SAM" id="Phobius"/>
    </source>
</evidence>
<evidence type="ECO:0000256" key="3">
    <source>
        <dbReference type="ARBA" id="ARBA00022729"/>
    </source>
</evidence>
<protein>
    <submittedName>
        <fullName evidence="10">Uncharacterized protein</fullName>
    </submittedName>
</protein>
<feature type="compositionally biased region" description="Pro residues" evidence="7">
    <location>
        <begin position="187"/>
        <end position="200"/>
    </location>
</feature>
<comment type="subcellular location">
    <subcellularLocation>
        <location evidence="1">Preautophagosomal structure membrane</location>
        <topology evidence="1">Single-pass type I membrane protein</topology>
    </subcellularLocation>
</comment>
<evidence type="ECO:0000256" key="9">
    <source>
        <dbReference type="SAM" id="SignalP"/>
    </source>
</evidence>
<feature type="compositionally biased region" description="Basic and acidic residues" evidence="7">
    <location>
        <begin position="201"/>
        <end position="214"/>
    </location>
</feature>
<feature type="transmembrane region" description="Helical" evidence="8">
    <location>
        <begin position="220"/>
        <end position="243"/>
    </location>
</feature>
<dbReference type="GO" id="GO:0012505">
    <property type="term" value="C:endomembrane system"/>
    <property type="evidence" value="ECO:0007669"/>
    <property type="project" value="UniProtKB-ARBA"/>
</dbReference>
<evidence type="ECO:0000256" key="4">
    <source>
        <dbReference type="ARBA" id="ARBA00022927"/>
    </source>
</evidence>
<keyword evidence="11" id="KW-1185">Reference proteome</keyword>
<reference evidence="10 11" key="1">
    <citation type="journal article" date="2015" name="Genome Biol. Evol.">
        <title>Phylogenomic analyses indicate that early fungi evolved digesting cell walls of algal ancestors of land plants.</title>
        <authorList>
            <person name="Chang Y."/>
            <person name="Wang S."/>
            <person name="Sekimoto S."/>
            <person name="Aerts A.L."/>
            <person name="Choi C."/>
            <person name="Clum A."/>
            <person name="LaButti K.M."/>
            <person name="Lindquist E.A."/>
            <person name="Yee Ngan C."/>
            <person name="Ohm R.A."/>
            <person name="Salamov A.A."/>
            <person name="Grigoriev I.V."/>
            <person name="Spatafora J.W."/>
            <person name="Berbee M.L."/>
        </authorList>
    </citation>
    <scope>NUCLEOTIDE SEQUENCE [LARGE SCALE GENOMIC DNA]</scope>
    <source>
        <strain evidence="10 11">NRRL 28638</strain>
    </source>
</reference>
<dbReference type="GO" id="GO:0015031">
    <property type="term" value="P:protein transport"/>
    <property type="evidence" value="ECO:0007669"/>
    <property type="project" value="UniProtKB-KW"/>
</dbReference>
<feature type="region of interest" description="Disordered" evidence="7">
    <location>
        <begin position="179"/>
        <end position="215"/>
    </location>
</feature>
<dbReference type="EMBL" id="KQ964478">
    <property type="protein sequence ID" value="KXN71288.1"/>
    <property type="molecule type" value="Genomic_DNA"/>
</dbReference>
<feature type="chain" id="PRO_5007294594" evidence="9">
    <location>
        <begin position="22"/>
        <end position="289"/>
    </location>
</feature>
<sequence length="289" mass="32828">MNLNLLNKLIFGGLFVNSISGALDCKNLVKDGFKFNLEEIQSVLYNKNVTSPPTTNEIAFRINLCEPLKIVDNVPKEDQCSDKAFGCKIVTNFKGEEKPRIISVMEIAKSTDKQAEPKWEVTKNALIWTMDNQQEGDKNFKVRITLAYDKNSVEKKPTLNSGENDRNIELTLRNKYISAAKDDSNPNPNPNPEKPNPPPKDPPKEGNPDDDNKKSSGSGFTTFLIIVFVFLGFYFIGGCVYNYHFYDARGLNLVPHLSFWREVPEMTMQLIRRGVLLISGRRRGRYTRV</sequence>
<dbReference type="Proteomes" id="UP000070444">
    <property type="component" value="Unassembled WGS sequence"/>
</dbReference>
<dbReference type="Gene3D" id="2.70.130.10">
    <property type="entry name" value="Mannose-6-phosphate receptor binding domain"/>
    <property type="match status" value="1"/>
</dbReference>
<name>A0A137P8F7_CONC2</name>
<dbReference type="OMA" id="FRINLCE"/>
<keyword evidence="3 9" id="KW-0732">Signal</keyword>
<dbReference type="PANTHER" id="PTHR15071:SF13">
    <property type="entry name" value="AUTOPHAGY-RELATED PROTEIN 27"/>
    <property type="match status" value="1"/>
</dbReference>
<feature type="signal peptide" evidence="9">
    <location>
        <begin position="1"/>
        <end position="21"/>
    </location>
</feature>
<evidence type="ECO:0000313" key="10">
    <source>
        <dbReference type="EMBL" id="KXN71288.1"/>
    </source>
</evidence>
<keyword evidence="2 8" id="KW-0812">Transmembrane</keyword>
<evidence type="ECO:0000256" key="7">
    <source>
        <dbReference type="SAM" id="MobiDB-lite"/>
    </source>
</evidence>
<evidence type="ECO:0000256" key="6">
    <source>
        <dbReference type="ARBA" id="ARBA00023136"/>
    </source>
</evidence>
<evidence type="ECO:0000313" key="11">
    <source>
        <dbReference type="Proteomes" id="UP000070444"/>
    </source>
</evidence>
<dbReference type="GO" id="GO:0034045">
    <property type="term" value="C:phagophore assembly site membrane"/>
    <property type="evidence" value="ECO:0007669"/>
    <property type="project" value="UniProtKB-SubCell"/>
</dbReference>
<dbReference type="Pfam" id="PF09451">
    <property type="entry name" value="ATG27"/>
    <property type="match status" value="1"/>
</dbReference>
<keyword evidence="4" id="KW-0813">Transport</keyword>
<evidence type="ECO:0000256" key="2">
    <source>
        <dbReference type="ARBA" id="ARBA00022692"/>
    </source>
</evidence>
<proteinExistence type="predicted"/>
<gene>
    <name evidence="10" type="ORF">CONCODRAFT_78425</name>
</gene>
<accession>A0A137P8F7</accession>
<evidence type="ECO:0000256" key="1">
    <source>
        <dbReference type="ARBA" id="ARBA00004472"/>
    </source>
</evidence>
<dbReference type="PANTHER" id="PTHR15071">
    <property type="entry name" value="MANNOSE-6-PHOSPHATE RECEPTOR FAMILY MEMBER"/>
    <property type="match status" value="1"/>
</dbReference>
<dbReference type="OrthoDB" id="29460at2759"/>
<keyword evidence="5 8" id="KW-1133">Transmembrane helix</keyword>
<dbReference type="STRING" id="796925.A0A137P8F7"/>
<organism evidence="10 11">
    <name type="scientific">Conidiobolus coronatus (strain ATCC 28846 / CBS 209.66 / NRRL 28638)</name>
    <name type="common">Delacroixia coronata</name>
    <dbReference type="NCBI Taxonomy" id="796925"/>
    <lineage>
        <taxon>Eukaryota</taxon>
        <taxon>Fungi</taxon>
        <taxon>Fungi incertae sedis</taxon>
        <taxon>Zoopagomycota</taxon>
        <taxon>Entomophthoromycotina</taxon>
        <taxon>Entomophthoromycetes</taxon>
        <taxon>Entomophthorales</taxon>
        <taxon>Ancylistaceae</taxon>
        <taxon>Conidiobolus</taxon>
    </lineage>
</organism>